<dbReference type="InterPro" id="IPR035996">
    <property type="entry name" value="4pyrrol_Methylase_sf"/>
</dbReference>
<evidence type="ECO:0000256" key="3">
    <source>
        <dbReference type="ARBA" id="ARBA00022573"/>
    </source>
</evidence>
<keyword evidence="10" id="KW-1185">Reference proteome</keyword>
<feature type="compositionally biased region" description="Low complexity" evidence="7">
    <location>
        <begin position="324"/>
        <end position="399"/>
    </location>
</feature>
<feature type="region of interest" description="Disordered" evidence="7">
    <location>
        <begin position="306"/>
        <end position="436"/>
    </location>
</feature>
<dbReference type="Gene3D" id="3.40.1010.10">
    <property type="entry name" value="Cobalt-precorrin-4 Transmethylase, Domain 1"/>
    <property type="match status" value="1"/>
</dbReference>
<feature type="compositionally biased region" description="Low complexity" evidence="7">
    <location>
        <begin position="407"/>
        <end position="421"/>
    </location>
</feature>
<dbReference type="GO" id="GO:0046026">
    <property type="term" value="F:precorrin-4 C11-methyltransferase activity"/>
    <property type="evidence" value="ECO:0007669"/>
    <property type="project" value="UniProtKB-EC"/>
</dbReference>
<evidence type="ECO:0000256" key="4">
    <source>
        <dbReference type="ARBA" id="ARBA00022603"/>
    </source>
</evidence>
<accession>A0ABW3G052</accession>
<dbReference type="InterPro" id="IPR014777">
    <property type="entry name" value="4pyrrole_Mease_sub1"/>
</dbReference>
<comment type="similarity">
    <text evidence="2">Belongs to the precorrin methyltransferase family.</text>
</comment>
<dbReference type="InterPro" id="IPR050161">
    <property type="entry name" value="Siro_Cobalamin_biosynth"/>
</dbReference>
<name>A0ABW3G052_9PSEU</name>
<dbReference type="Gene3D" id="3.30.950.10">
    <property type="entry name" value="Methyltransferase, Cobalt-precorrin-4 Transmethylase, Domain 2"/>
    <property type="match status" value="1"/>
</dbReference>
<dbReference type="NCBIfam" id="TIGR01465">
    <property type="entry name" value="cobM_cbiF"/>
    <property type="match status" value="1"/>
</dbReference>
<organism evidence="9 10">
    <name type="scientific">Saccharopolyspora rosea</name>
    <dbReference type="NCBI Taxonomy" id="524884"/>
    <lineage>
        <taxon>Bacteria</taxon>
        <taxon>Bacillati</taxon>
        <taxon>Actinomycetota</taxon>
        <taxon>Actinomycetes</taxon>
        <taxon>Pseudonocardiales</taxon>
        <taxon>Pseudonocardiaceae</taxon>
        <taxon>Saccharopolyspora</taxon>
    </lineage>
</organism>
<comment type="caution">
    <text evidence="9">The sequence shown here is derived from an EMBL/GenBank/DDBJ whole genome shotgun (WGS) entry which is preliminary data.</text>
</comment>
<gene>
    <name evidence="9" type="primary">cobM</name>
    <name evidence="9" type="ORF">ACFQ16_21220</name>
</gene>
<dbReference type="RefSeq" id="WP_345600070.1">
    <property type="nucleotide sequence ID" value="NZ_BAABLT010000004.1"/>
</dbReference>
<dbReference type="PROSITE" id="PS00839">
    <property type="entry name" value="SUMT_1"/>
    <property type="match status" value="1"/>
</dbReference>
<evidence type="ECO:0000313" key="9">
    <source>
        <dbReference type="EMBL" id="MFD0922274.1"/>
    </source>
</evidence>
<keyword evidence="3" id="KW-0169">Cobalamin biosynthesis</keyword>
<evidence type="ECO:0000313" key="10">
    <source>
        <dbReference type="Proteomes" id="UP001597018"/>
    </source>
</evidence>
<evidence type="ECO:0000256" key="6">
    <source>
        <dbReference type="ARBA" id="ARBA00022691"/>
    </source>
</evidence>
<feature type="region of interest" description="Disordered" evidence="7">
    <location>
        <begin position="240"/>
        <end position="271"/>
    </location>
</feature>
<keyword evidence="5 9" id="KW-0808">Transferase</keyword>
<dbReference type="Proteomes" id="UP001597018">
    <property type="component" value="Unassembled WGS sequence"/>
</dbReference>
<reference evidence="10" key="1">
    <citation type="journal article" date="2019" name="Int. J. Syst. Evol. Microbiol.">
        <title>The Global Catalogue of Microorganisms (GCM) 10K type strain sequencing project: providing services to taxonomists for standard genome sequencing and annotation.</title>
        <authorList>
            <consortium name="The Broad Institute Genomics Platform"/>
            <consortium name="The Broad Institute Genome Sequencing Center for Infectious Disease"/>
            <person name="Wu L."/>
            <person name="Ma J."/>
        </authorList>
    </citation>
    <scope>NUCLEOTIDE SEQUENCE [LARGE SCALE GENOMIC DNA]</scope>
    <source>
        <strain evidence="10">CCUG 56401</strain>
    </source>
</reference>
<keyword evidence="4 9" id="KW-0489">Methyltransferase</keyword>
<evidence type="ECO:0000256" key="7">
    <source>
        <dbReference type="SAM" id="MobiDB-lite"/>
    </source>
</evidence>
<dbReference type="InterPro" id="IPR006362">
    <property type="entry name" value="Cbl_synth_CobM/CibF"/>
</dbReference>
<sequence length="436" mass="46233">MVTGRISFIGAGPGAADLITVRAARRIAEADVVLWSASLVTPECVKEHARADAELVDSAQLSHEQAVEIFRRAERDRLNVVRVHSGDPALWSSVQDQHDACLRMNVEVEIVPGVAPVAAAAAAVGRELTAPEVAQSLVVTRFENGRTPVPDGESVREFARHGTTMAVFTSAARAGRLVEELRSGGYSEDTPVLVAYKVSWPDELLLRTTLGELERTVKQHKLWRNTLFLVGKVLGNRSRGSFQRRSDARPARTRRHGYGSASRFAPDDPEVVSGRVRESDVAWWAVRDWQQTARAAVRVAAGRAAARAGDEGQPELFSADVDTDPAPVAAPGSAAPGSAAPEAAAPEPEPEAAAPAEPAAAEPEAPAEEPAAPAASAKRTSAASTTTSRATAKTTAKSSTRSRSKTAKSSTAKSKAQSGTAKPRRKSTTREQAEPE</sequence>
<dbReference type="InterPro" id="IPR003043">
    <property type="entry name" value="Uropor_MeTrfase_CS"/>
</dbReference>
<feature type="domain" description="Tetrapyrrole methylase" evidence="8">
    <location>
        <begin position="6"/>
        <end position="213"/>
    </location>
</feature>
<evidence type="ECO:0000259" key="8">
    <source>
        <dbReference type="Pfam" id="PF00590"/>
    </source>
</evidence>
<dbReference type="Pfam" id="PF00590">
    <property type="entry name" value="TP_methylase"/>
    <property type="match status" value="1"/>
</dbReference>
<keyword evidence="6" id="KW-0949">S-adenosyl-L-methionine</keyword>
<dbReference type="InterPro" id="IPR014776">
    <property type="entry name" value="4pyrrole_Mease_sub2"/>
</dbReference>
<dbReference type="InterPro" id="IPR000878">
    <property type="entry name" value="4pyrrol_Mease"/>
</dbReference>
<dbReference type="EMBL" id="JBHTIW010000019">
    <property type="protein sequence ID" value="MFD0922274.1"/>
    <property type="molecule type" value="Genomic_DNA"/>
</dbReference>
<dbReference type="CDD" id="cd11641">
    <property type="entry name" value="Precorrin-4_C11-MT"/>
    <property type="match status" value="1"/>
</dbReference>
<dbReference type="PANTHER" id="PTHR45790:SF4">
    <property type="entry name" value="COBALT-PRECORRIN-4 C(11)-METHYLTRANSFERASE"/>
    <property type="match status" value="1"/>
</dbReference>
<dbReference type="EC" id="2.1.1.133" evidence="9"/>
<evidence type="ECO:0000256" key="2">
    <source>
        <dbReference type="ARBA" id="ARBA00005879"/>
    </source>
</evidence>
<protein>
    <submittedName>
        <fullName evidence="9">Precorrin-4 C(11)-methyltransferase</fullName>
        <ecNumber evidence="9">2.1.1.133</ecNumber>
    </submittedName>
</protein>
<evidence type="ECO:0000256" key="5">
    <source>
        <dbReference type="ARBA" id="ARBA00022679"/>
    </source>
</evidence>
<dbReference type="GO" id="GO:0032259">
    <property type="term" value="P:methylation"/>
    <property type="evidence" value="ECO:0007669"/>
    <property type="project" value="UniProtKB-KW"/>
</dbReference>
<proteinExistence type="inferred from homology"/>
<comment type="pathway">
    <text evidence="1">Cofactor biosynthesis; adenosylcobalamin biosynthesis.</text>
</comment>
<dbReference type="PANTHER" id="PTHR45790">
    <property type="entry name" value="SIROHEME SYNTHASE-RELATED"/>
    <property type="match status" value="1"/>
</dbReference>
<evidence type="ECO:0000256" key="1">
    <source>
        <dbReference type="ARBA" id="ARBA00004953"/>
    </source>
</evidence>
<dbReference type="SUPFAM" id="SSF53790">
    <property type="entry name" value="Tetrapyrrole methylase"/>
    <property type="match status" value="1"/>
</dbReference>